<gene>
    <name evidence="3" type="ORF">RQM59_09965</name>
</gene>
<dbReference type="PROSITE" id="PS50164">
    <property type="entry name" value="GIY_YIG"/>
    <property type="match status" value="1"/>
</dbReference>
<dbReference type="Pfam" id="PF01541">
    <property type="entry name" value="GIY-YIG"/>
    <property type="match status" value="1"/>
</dbReference>
<feature type="domain" description="GIY-YIG" evidence="2">
    <location>
        <begin position="2"/>
        <end position="78"/>
    </location>
</feature>
<reference evidence="3 4" key="1">
    <citation type="submission" date="2023-09" db="EMBL/GenBank/DDBJ databases">
        <title>Novel taxa isolated from Blanes Bay.</title>
        <authorList>
            <person name="Rey-Velasco X."/>
            <person name="Lucena T."/>
        </authorList>
    </citation>
    <scope>NUCLEOTIDE SEQUENCE [LARGE SCALE GENOMIC DNA]</scope>
    <source>
        <strain evidence="3 4">S356</strain>
    </source>
</reference>
<evidence type="ECO:0000259" key="2">
    <source>
        <dbReference type="PROSITE" id="PS50164"/>
    </source>
</evidence>
<dbReference type="PANTHER" id="PTHR34477">
    <property type="entry name" value="UPF0213 PROTEIN YHBQ"/>
    <property type="match status" value="1"/>
</dbReference>
<evidence type="ECO:0000313" key="4">
    <source>
        <dbReference type="Proteomes" id="UP001257277"/>
    </source>
</evidence>
<dbReference type="Proteomes" id="UP001257277">
    <property type="component" value="Unassembled WGS sequence"/>
</dbReference>
<sequence>MKIYNIYILECSDNAYYTGITSNLWIRLEEHQIGLYNNSYTYKRRPIKLVFRAEFTNVEIVIETEKQIKRWSRAKKEALINNEFEKLPNLAKKKFKKQLSVRVIF</sequence>
<name>A0ABU3LHM2_9FLAO</name>
<accession>A0ABU3LHM2</accession>
<comment type="similarity">
    <text evidence="1">Belongs to the UPF0213 family.</text>
</comment>
<organism evidence="3 4">
    <name type="scientific">Asprobacillus argus</name>
    <dbReference type="NCBI Taxonomy" id="3076534"/>
    <lineage>
        <taxon>Bacteria</taxon>
        <taxon>Pseudomonadati</taxon>
        <taxon>Bacteroidota</taxon>
        <taxon>Flavobacteriia</taxon>
        <taxon>Flavobacteriales</taxon>
        <taxon>Flavobacteriaceae</taxon>
        <taxon>Asprobacillus</taxon>
    </lineage>
</organism>
<evidence type="ECO:0000256" key="1">
    <source>
        <dbReference type="ARBA" id="ARBA00007435"/>
    </source>
</evidence>
<protein>
    <submittedName>
        <fullName evidence="3">GIY-YIG nuclease family protein</fullName>
    </submittedName>
</protein>
<dbReference type="PANTHER" id="PTHR34477:SF1">
    <property type="entry name" value="UPF0213 PROTEIN YHBQ"/>
    <property type="match status" value="1"/>
</dbReference>
<dbReference type="InterPro" id="IPR035901">
    <property type="entry name" value="GIY-YIG_endonuc_sf"/>
</dbReference>
<dbReference type="EMBL" id="JAVTTO010000003">
    <property type="protein sequence ID" value="MDT7832704.1"/>
    <property type="molecule type" value="Genomic_DNA"/>
</dbReference>
<dbReference type="Gene3D" id="3.40.1440.10">
    <property type="entry name" value="GIY-YIG endonuclease"/>
    <property type="match status" value="1"/>
</dbReference>
<dbReference type="InterPro" id="IPR050190">
    <property type="entry name" value="UPF0213_domain"/>
</dbReference>
<dbReference type="CDD" id="cd10456">
    <property type="entry name" value="GIY-YIG_UPF0213"/>
    <property type="match status" value="1"/>
</dbReference>
<dbReference type="InterPro" id="IPR000305">
    <property type="entry name" value="GIY-YIG_endonuc"/>
</dbReference>
<dbReference type="RefSeq" id="WP_349241962.1">
    <property type="nucleotide sequence ID" value="NZ_JAVTTO010000003.1"/>
</dbReference>
<keyword evidence="4" id="KW-1185">Reference proteome</keyword>
<dbReference type="SUPFAM" id="SSF82771">
    <property type="entry name" value="GIY-YIG endonuclease"/>
    <property type="match status" value="1"/>
</dbReference>
<evidence type="ECO:0000313" key="3">
    <source>
        <dbReference type="EMBL" id="MDT7832704.1"/>
    </source>
</evidence>
<comment type="caution">
    <text evidence="3">The sequence shown here is derived from an EMBL/GenBank/DDBJ whole genome shotgun (WGS) entry which is preliminary data.</text>
</comment>
<proteinExistence type="inferred from homology"/>